<reference evidence="3" key="2">
    <citation type="submission" date="2020-08" db="EMBL/GenBank/DDBJ databases">
        <title>Plant Genome Project.</title>
        <authorList>
            <person name="Zhang R.-G."/>
        </authorList>
    </citation>
    <scope>NUCLEOTIDE SEQUENCE</scope>
    <source>
        <strain evidence="3">Huo1</strain>
        <tissue evidence="3">Leaf</tissue>
    </source>
</reference>
<proteinExistence type="predicted"/>
<dbReference type="InterPro" id="IPR001810">
    <property type="entry name" value="F-box_dom"/>
</dbReference>
<dbReference type="InterPro" id="IPR036047">
    <property type="entry name" value="F-box-like_dom_sf"/>
</dbReference>
<accession>A0A8X8XDW9</accession>
<keyword evidence="4" id="KW-1185">Reference proteome</keyword>
<name>A0A8X8XDW9_SALSN</name>
<protein>
    <recommendedName>
        <fullName evidence="2">F-box domain-containing protein</fullName>
    </recommendedName>
</protein>
<evidence type="ECO:0000313" key="4">
    <source>
        <dbReference type="Proteomes" id="UP000298416"/>
    </source>
</evidence>
<evidence type="ECO:0000313" key="3">
    <source>
        <dbReference type="EMBL" id="KAG6411790.1"/>
    </source>
</evidence>
<sequence>MLLFLVYFLSFLLLFSQSFLKPKPTPKMGSRLWRFPLFFREILCLLAKKRKDLSQTPSSNKIVSTKFERKQEICSISLVDLPDLVLDCILEKLSAAELCSMAGVCLALRGKCTSDHLWQKLLKQKWSESIGVAAYTQWQSQIPPKRYLLFTERRRSKSWLFSTLFRFKSEMREKRVTPNSVMSCYLALETGNFWFPAQVFNRENGHVGFMLSCYDAQLSYDSATDNFVARYKAKGRSMIEEGIDWKRIRAPTVKTPANVLHISTCLNDLKPDDHIEIQWRKNKDFPYGWWYGVVAHLDSCSANELSCHCHESDTIVLEFKQYSGESRWRKAEMRRKGHREIGNDVDGFYGGIRKLSNKQEIEKWKQLWPNCTLE</sequence>
<dbReference type="PROSITE" id="PS50181">
    <property type="entry name" value="FBOX"/>
    <property type="match status" value="1"/>
</dbReference>
<gene>
    <name evidence="3" type="ORF">SASPL_129874</name>
</gene>
<dbReference type="Pfam" id="PF12937">
    <property type="entry name" value="F-box-like"/>
    <property type="match status" value="1"/>
</dbReference>
<dbReference type="SUPFAM" id="SSF81383">
    <property type="entry name" value="F-box domain"/>
    <property type="match status" value="1"/>
</dbReference>
<dbReference type="Proteomes" id="UP000298416">
    <property type="component" value="Unassembled WGS sequence"/>
</dbReference>
<feature type="chain" id="PRO_5036497242" description="F-box domain-containing protein" evidence="1">
    <location>
        <begin position="19"/>
        <end position="374"/>
    </location>
</feature>
<keyword evidence="1" id="KW-0732">Signal</keyword>
<comment type="caution">
    <text evidence="3">The sequence shown here is derived from an EMBL/GenBank/DDBJ whole genome shotgun (WGS) entry which is preliminary data.</text>
</comment>
<feature type="domain" description="F-box" evidence="2">
    <location>
        <begin position="75"/>
        <end position="121"/>
    </location>
</feature>
<dbReference type="PANTHER" id="PTHR31482">
    <property type="entry name" value="ESTS AU081301(E20138)"/>
    <property type="match status" value="1"/>
</dbReference>
<dbReference type="AlphaFoldDB" id="A0A8X8XDW9"/>
<feature type="signal peptide" evidence="1">
    <location>
        <begin position="1"/>
        <end position="18"/>
    </location>
</feature>
<reference evidence="3" key="1">
    <citation type="submission" date="2018-01" db="EMBL/GenBank/DDBJ databases">
        <authorList>
            <person name="Mao J.F."/>
        </authorList>
    </citation>
    <scope>NUCLEOTIDE SEQUENCE</scope>
    <source>
        <strain evidence="3">Huo1</strain>
        <tissue evidence="3">Leaf</tissue>
    </source>
</reference>
<evidence type="ECO:0000259" key="2">
    <source>
        <dbReference type="PROSITE" id="PS50181"/>
    </source>
</evidence>
<dbReference type="EMBL" id="PNBA02000010">
    <property type="protein sequence ID" value="KAG6411790.1"/>
    <property type="molecule type" value="Genomic_DNA"/>
</dbReference>
<organism evidence="3">
    <name type="scientific">Salvia splendens</name>
    <name type="common">Scarlet sage</name>
    <dbReference type="NCBI Taxonomy" id="180675"/>
    <lineage>
        <taxon>Eukaryota</taxon>
        <taxon>Viridiplantae</taxon>
        <taxon>Streptophyta</taxon>
        <taxon>Embryophyta</taxon>
        <taxon>Tracheophyta</taxon>
        <taxon>Spermatophyta</taxon>
        <taxon>Magnoliopsida</taxon>
        <taxon>eudicotyledons</taxon>
        <taxon>Gunneridae</taxon>
        <taxon>Pentapetalae</taxon>
        <taxon>asterids</taxon>
        <taxon>lamiids</taxon>
        <taxon>Lamiales</taxon>
        <taxon>Lamiaceae</taxon>
        <taxon>Nepetoideae</taxon>
        <taxon>Mentheae</taxon>
        <taxon>Salviinae</taxon>
        <taxon>Salvia</taxon>
        <taxon>Salvia subgen. Calosphace</taxon>
        <taxon>core Calosphace</taxon>
    </lineage>
</organism>
<dbReference type="PANTHER" id="PTHR31482:SF16">
    <property type="entry name" value="F-BOX DOMAIN-CONTAINING PROTEIN"/>
    <property type="match status" value="1"/>
</dbReference>
<dbReference type="OrthoDB" id="512036at2759"/>
<evidence type="ECO:0000256" key="1">
    <source>
        <dbReference type="SAM" id="SignalP"/>
    </source>
</evidence>
<dbReference type="SMART" id="SM00256">
    <property type="entry name" value="FBOX"/>
    <property type="match status" value="1"/>
</dbReference>
<dbReference type="Gene3D" id="1.20.1280.50">
    <property type="match status" value="1"/>
</dbReference>